<dbReference type="InterPro" id="IPR001680">
    <property type="entry name" value="WD40_rpt"/>
</dbReference>
<keyword evidence="10" id="KW-1185">Reference proteome</keyword>
<evidence type="ECO:0000256" key="2">
    <source>
        <dbReference type="ARBA" id="ARBA00022723"/>
    </source>
</evidence>
<dbReference type="PROSITE" id="PS50294">
    <property type="entry name" value="WD_REPEATS_REGION"/>
    <property type="match status" value="2"/>
</dbReference>
<dbReference type="CDD" id="cd00200">
    <property type="entry name" value="WD40"/>
    <property type="match status" value="1"/>
</dbReference>
<keyword evidence="2" id="KW-0479">Metal-binding</keyword>
<dbReference type="InterPro" id="IPR019775">
    <property type="entry name" value="WD40_repeat_CS"/>
</dbReference>
<dbReference type="PANTHER" id="PTHR19848:SF8">
    <property type="entry name" value="F-BOX AND WD REPEAT DOMAIN CONTAINING 7"/>
    <property type="match status" value="1"/>
</dbReference>
<sequence length="660" mass="76514">MYILKTKQMKTLSVNKMGDEKKKEILTTEESDTFFTSCFDREWVLQLNSQKQISHFICLICKQVANDAVEIICPEHDDMDESLIVGTNCLIQFLKHNNNTCPVQAHSDCQFYRARTLQRQINELDVMCPRQFHQHSQTLSGSEGRKMTQRVEMCKFKGRIKDLKDHLDNSCSLQLVDCWFKKLGCNHSCPRYALESHLIEQMRNHFDLVTKKIELLEHTIELQESNIKKDEEISKLFKENTILQQKLLEQELAITNSNFAHEKLKKEIELKNEEIKKVRQEMQAIILEKEDIVKKMQEKNDTEQKESKSNDELPTSKSDQSSPFDLNLFRSVRCIKTFTGHKNIVYSIDYSTFDGNQYLCSGSNDGTVRLWDIKTDKQMKVFNGYHCTVYCVKFSPYHYRNHHRNVICSSADDKAIHFWDTKNNKQLRIYLCSASRDNTFRLWDVETSKSLFVFKEHTNCVWCVALSPLQSNHNKNDNNKSNGIGVIGGNGYTICSGSFDKSIRIWDIETTKQLIVFKGHEGAVRSVKYGSNDLLNTILSGSDDTNIRLWDIRSSQQIQVFKGHKMSVMTVEYLPFVFGDIVSYKNVICSGSLDNTIRFWDIRSNKNELYVIKGDEEDDGVCSLQFSPLKDKEKNKKSNKDVCDINICYGSRNGIIRVWG</sequence>
<evidence type="ECO:0000256" key="3">
    <source>
        <dbReference type="ARBA" id="ARBA00022737"/>
    </source>
</evidence>
<feature type="repeat" description="WD" evidence="6">
    <location>
        <begin position="490"/>
        <end position="516"/>
    </location>
</feature>
<accession>X6P5V4</accession>
<evidence type="ECO:0000313" key="9">
    <source>
        <dbReference type="EMBL" id="ETO33469.1"/>
    </source>
</evidence>
<feature type="compositionally biased region" description="Polar residues" evidence="7">
    <location>
        <begin position="312"/>
        <end position="321"/>
    </location>
</feature>
<dbReference type="InterPro" id="IPR020472">
    <property type="entry name" value="WD40_PAC1"/>
</dbReference>
<gene>
    <name evidence="9" type="ORF">RFI_03638</name>
</gene>
<feature type="compositionally biased region" description="Basic and acidic residues" evidence="7">
    <location>
        <begin position="297"/>
        <end position="311"/>
    </location>
</feature>
<comment type="caution">
    <text evidence="9">The sequence shown here is derived from an EMBL/GenBank/DDBJ whole genome shotgun (WGS) entry which is preliminary data.</text>
</comment>
<feature type="repeat" description="WD" evidence="6">
    <location>
        <begin position="517"/>
        <end position="560"/>
    </location>
</feature>
<evidence type="ECO:0000256" key="7">
    <source>
        <dbReference type="SAM" id="MobiDB-lite"/>
    </source>
</evidence>
<dbReference type="InterPro" id="IPR013083">
    <property type="entry name" value="Znf_RING/FYVE/PHD"/>
</dbReference>
<dbReference type="Gene3D" id="2.130.10.10">
    <property type="entry name" value="YVTN repeat-like/Quinoprotein amine dehydrogenase"/>
    <property type="match status" value="3"/>
</dbReference>
<dbReference type="GO" id="GO:0008270">
    <property type="term" value="F:zinc ion binding"/>
    <property type="evidence" value="ECO:0007669"/>
    <property type="project" value="UniProtKB-KW"/>
</dbReference>
<dbReference type="PRINTS" id="PR00320">
    <property type="entry name" value="GPROTEINBRPT"/>
</dbReference>
<dbReference type="Pfam" id="PF00400">
    <property type="entry name" value="WD40"/>
    <property type="match status" value="5"/>
</dbReference>
<protein>
    <submittedName>
        <fullName evidence="9">WD repeat-containing protein</fullName>
    </submittedName>
</protein>
<dbReference type="Pfam" id="PF02176">
    <property type="entry name" value="zf-TRAF"/>
    <property type="match status" value="1"/>
</dbReference>
<dbReference type="OrthoDB" id="5574452at2759"/>
<dbReference type="SMART" id="SM00320">
    <property type="entry name" value="WD40"/>
    <property type="match status" value="6"/>
</dbReference>
<dbReference type="PROSITE" id="PS50082">
    <property type="entry name" value="WD_REPEATS_2"/>
    <property type="match status" value="6"/>
</dbReference>
<feature type="repeat" description="WD" evidence="6">
    <location>
        <begin position="430"/>
        <end position="453"/>
    </location>
</feature>
<feature type="repeat" description="WD" evidence="6">
    <location>
        <begin position="561"/>
        <end position="610"/>
    </location>
</feature>
<keyword evidence="4" id="KW-0863">Zinc-finger</keyword>
<dbReference type="InterPro" id="IPR001293">
    <property type="entry name" value="Znf_TRAF"/>
</dbReference>
<keyword evidence="3" id="KW-0677">Repeat</keyword>
<keyword evidence="1 6" id="KW-0853">WD repeat</keyword>
<evidence type="ECO:0000256" key="1">
    <source>
        <dbReference type="ARBA" id="ARBA00022574"/>
    </source>
</evidence>
<evidence type="ECO:0000256" key="6">
    <source>
        <dbReference type="PROSITE-ProRule" id="PRU00221"/>
    </source>
</evidence>
<dbReference type="InterPro" id="IPR015943">
    <property type="entry name" value="WD40/YVTN_repeat-like_dom_sf"/>
</dbReference>
<dbReference type="Gene3D" id="3.30.40.10">
    <property type="entry name" value="Zinc/RING finger domain, C3HC4 (zinc finger)"/>
    <property type="match status" value="1"/>
</dbReference>
<organism evidence="9 10">
    <name type="scientific">Reticulomyxa filosa</name>
    <dbReference type="NCBI Taxonomy" id="46433"/>
    <lineage>
        <taxon>Eukaryota</taxon>
        <taxon>Sar</taxon>
        <taxon>Rhizaria</taxon>
        <taxon>Retaria</taxon>
        <taxon>Foraminifera</taxon>
        <taxon>Monothalamids</taxon>
        <taxon>Reticulomyxidae</taxon>
        <taxon>Reticulomyxa</taxon>
    </lineage>
</organism>
<proteinExistence type="predicted"/>
<dbReference type="InterPro" id="IPR036322">
    <property type="entry name" value="WD40_repeat_dom_sf"/>
</dbReference>
<feature type="domain" description="TRAF-type" evidence="8">
    <location>
        <begin position="161"/>
        <end position="197"/>
    </location>
</feature>
<evidence type="ECO:0000256" key="4">
    <source>
        <dbReference type="ARBA" id="ARBA00022771"/>
    </source>
</evidence>
<dbReference type="Proteomes" id="UP000023152">
    <property type="component" value="Unassembled WGS sequence"/>
</dbReference>
<evidence type="ECO:0000256" key="5">
    <source>
        <dbReference type="ARBA" id="ARBA00022833"/>
    </source>
</evidence>
<feature type="repeat" description="WD" evidence="6">
    <location>
        <begin position="382"/>
        <end position="429"/>
    </location>
</feature>
<dbReference type="AlphaFoldDB" id="X6P5V4"/>
<feature type="region of interest" description="Disordered" evidence="7">
    <location>
        <begin position="297"/>
        <end position="321"/>
    </location>
</feature>
<dbReference type="SUPFAM" id="SSF50978">
    <property type="entry name" value="WD40 repeat-like"/>
    <property type="match status" value="1"/>
</dbReference>
<dbReference type="PANTHER" id="PTHR19848">
    <property type="entry name" value="WD40 REPEAT PROTEIN"/>
    <property type="match status" value="1"/>
</dbReference>
<evidence type="ECO:0000259" key="8">
    <source>
        <dbReference type="Pfam" id="PF02176"/>
    </source>
</evidence>
<name>X6P5V4_RETFI</name>
<keyword evidence="5" id="KW-0862">Zinc</keyword>
<reference evidence="9 10" key="1">
    <citation type="journal article" date="2013" name="Curr. Biol.">
        <title>The Genome of the Foraminiferan Reticulomyxa filosa.</title>
        <authorList>
            <person name="Glockner G."/>
            <person name="Hulsmann N."/>
            <person name="Schleicher M."/>
            <person name="Noegel A.A."/>
            <person name="Eichinger L."/>
            <person name="Gallinger C."/>
            <person name="Pawlowski J."/>
            <person name="Sierra R."/>
            <person name="Euteneuer U."/>
            <person name="Pillet L."/>
            <person name="Moustafa A."/>
            <person name="Platzer M."/>
            <person name="Groth M."/>
            <person name="Szafranski K."/>
            <person name="Schliwa M."/>
        </authorList>
    </citation>
    <scope>NUCLEOTIDE SEQUENCE [LARGE SCALE GENOMIC DNA]</scope>
</reference>
<dbReference type="PROSITE" id="PS00678">
    <property type="entry name" value="WD_REPEATS_1"/>
    <property type="match status" value="3"/>
</dbReference>
<dbReference type="EMBL" id="ASPP01003374">
    <property type="protein sequence ID" value="ETO33469.1"/>
    <property type="molecule type" value="Genomic_DNA"/>
</dbReference>
<feature type="repeat" description="WD" evidence="6">
    <location>
        <begin position="338"/>
        <end position="381"/>
    </location>
</feature>
<evidence type="ECO:0000313" key="10">
    <source>
        <dbReference type="Proteomes" id="UP000023152"/>
    </source>
</evidence>